<evidence type="ECO:0000313" key="3">
    <source>
        <dbReference type="Proteomes" id="UP000238479"/>
    </source>
</evidence>
<comment type="caution">
    <text evidence="2">The sequence shown here is derived from an EMBL/GenBank/DDBJ whole genome shotgun (WGS) entry which is preliminary data.</text>
</comment>
<keyword evidence="3" id="KW-1185">Reference proteome</keyword>
<evidence type="ECO:0000256" key="1">
    <source>
        <dbReference type="SAM" id="Phobius"/>
    </source>
</evidence>
<dbReference type="EMBL" id="PDCK01000044">
    <property type="protein sequence ID" value="PRQ24717.1"/>
    <property type="molecule type" value="Genomic_DNA"/>
</dbReference>
<protein>
    <submittedName>
        <fullName evidence="2">Uncharacterized protein</fullName>
    </submittedName>
</protein>
<dbReference type="Gramene" id="PRQ24717">
    <property type="protein sequence ID" value="PRQ24717"/>
    <property type="gene ID" value="RchiOBHm_Chr6g0275501"/>
</dbReference>
<gene>
    <name evidence="2" type="ORF">RchiOBHm_Chr6g0275501</name>
</gene>
<dbReference type="AlphaFoldDB" id="A0A2P6PS03"/>
<name>A0A2P6PS03_ROSCH</name>
<dbReference type="Proteomes" id="UP000238479">
    <property type="component" value="Chromosome 6"/>
</dbReference>
<reference evidence="2 3" key="1">
    <citation type="journal article" date="2018" name="Nat. Genet.">
        <title>The Rosa genome provides new insights in the design of modern roses.</title>
        <authorList>
            <person name="Bendahmane M."/>
        </authorList>
    </citation>
    <scope>NUCLEOTIDE SEQUENCE [LARGE SCALE GENOMIC DNA]</scope>
    <source>
        <strain evidence="3">cv. Old Blush</strain>
    </source>
</reference>
<organism evidence="2 3">
    <name type="scientific">Rosa chinensis</name>
    <name type="common">China rose</name>
    <dbReference type="NCBI Taxonomy" id="74649"/>
    <lineage>
        <taxon>Eukaryota</taxon>
        <taxon>Viridiplantae</taxon>
        <taxon>Streptophyta</taxon>
        <taxon>Embryophyta</taxon>
        <taxon>Tracheophyta</taxon>
        <taxon>Spermatophyta</taxon>
        <taxon>Magnoliopsida</taxon>
        <taxon>eudicotyledons</taxon>
        <taxon>Gunneridae</taxon>
        <taxon>Pentapetalae</taxon>
        <taxon>rosids</taxon>
        <taxon>fabids</taxon>
        <taxon>Rosales</taxon>
        <taxon>Rosaceae</taxon>
        <taxon>Rosoideae</taxon>
        <taxon>Rosoideae incertae sedis</taxon>
        <taxon>Rosa</taxon>
    </lineage>
</organism>
<keyword evidence="1" id="KW-0812">Transmembrane</keyword>
<evidence type="ECO:0000313" key="2">
    <source>
        <dbReference type="EMBL" id="PRQ24717.1"/>
    </source>
</evidence>
<proteinExistence type="predicted"/>
<keyword evidence="1" id="KW-0472">Membrane</keyword>
<keyword evidence="1" id="KW-1133">Transmembrane helix</keyword>
<accession>A0A2P6PS03</accession>
<sequence>MRPRDAAGTCSMSFDSMLLNLVTFVYITLLHYILYIILHVQKSGNLARFRS</sequence>
<feature type="transmembrane region" description="Helical" evidence="1">
    <location>
        <begin position="17"/>
        <end position="38"/>
    </location>
</feature>